<dbReference type="PROSITE" id="PS51717">
    <property type="entry name" value="G_VLIG"/>
    <property type="match status" value="1"/>
</dbReference>
<gene>
    <name evidence="2" type="ORF">XAT740_LOCUS48627</name>
</gene>
<dbReference type="InterPro" id="IPR027417">
    <property type="entry name" value="P-loop_NTPase"/>
</dbReference>
<name>A0A816BFZ0_ADIRI</name>
<dbReference type="EMBL" id="CAJNOR010007014">
    <property type="protein sequence ID" value="CAF1608741.1"/>
    <property type="molecule type" value="Genomic_DNA"/>
</dbReference>
<dbReference type="GO" id="GO:0005525">
    <property type="term" value="F:GTP binding"/>
    <property type="evidence" value="ECO:0007669"/>
    <property type="project" value="InterPro"/>
</dbReference>
<dbReference type="Proteomes" id="UP000663828">
    <property type="component" value="Unassembled WGS sequence"/>
</dbReference>
<dbReference type="PANTHER" id="PTHR14819">
    <property type="entry name" value="GTP-BINDING"/>
    <property type="match status" value="1"/>
</dbReference>
<reference evidence="2" key="1">
    <citation type="submission" date="2021-02" db="EMBL/GenBank/DDBJ databases">
        <authorList>
            <person name="Nowell W R."/>
        </authorList>
    </citation>
    <scope>NUCLEOTIDE SEQUENCE</scope>
</reference>
<evidence type="ECO:0000259" key="1">
    <source>
        <dbReference type="PROSITE" id="PS51717"/>
    </source>
</evidence>
<protein>
    <recommendedName>
        <fullName evidence="1">VLIG-type G domain-containing protein</fullName>
    </recommendedName>
</protein>
<dbReference type="Pfam" id="PF25683">
    <property type="entry name" value="URGCP_GTPase"/>
    <property type="match status" value="1"/>
</dbReference>
<dbReference type="InterPro" id="IPR052986">
    <property type="entry name" value="VLIG_GTPase"/>
</dbReference>
<sequence length="976" mass="114026">MSYFSHKTSSKIKIYVRLKNQEVQETFIDENEDIDGLKKLVLHGGEGRQYYRVYYKSVRLSPDQQVPHDTTFREPIHIQHIRQDQPNQQNSIYLQLITPQTLTEDEIREFSYQYKILAGTKDISQNESLDKCFITIVEEPLNEFILVDFAAKCYSLKAYVIDSLKRYNALNDILAIFPQCADVKNAFNGNKSNLNSFVTLLGLITNRTLLTTTIECLSLESQRFLGPFIRKNDLPIPLSYFIWNETNQTILQKINFNCLIDLLCFSSDRLIIQIGSKQCFRQGKTSLLPFIFTDKRRQSSLSTNSTDAHLRNGCIDVIFSSKAKKSYVIFDVHGYTNDENNWKLIRSIQIYSSLQIFYITCEDLQNDNDFLDHMMLNNRSIPVIICVFDRNYDSEDSQNSIILHARNQYSNKYWSSLVHWTTVPFMNCNDHINDVKQKRRAQRLTASFNDLFEEFENKINHQSLFQSIFAIQSTFLEMNQGKNSLHRHTIQFEVEYQMKKLFDKLNDKTENLSIITPISYFKSQIDMIKKQLSTETSDLQTTTSLNEKLKQLELTQKSNNYISEHIKFMIELLTKRTYVEILIVDIYLEQWRNQYLPKLYENKELIKQSTYKIDQHLVYHTEELEKRRIRDPLDNQPSTKHSSLINESKKLKDDINHIDIQLSNVDITIGLLCDELFALYEFFFNDQPTSLEERKDQFELIAQKLSELVYKGFAIHLLRNRPLLCQSGLIKMCLKHLQIINNDHLAVLTVVGEQSSAKSSLLNATFGCNFRVSAGRCTIGMYLGVAYYKTFTIIILDTEGLLSLEESGTNFDNQMITMAVLSSHIVLVNHKGELSTSLENLIGMSLYAKVQLKSSPFKPKLVFVLRDQTERKKKDVFTEQLNRFKDNLLHSSRFLKMSISDELEIESDNIILLPSAFSEDISKELYLEQRWRNDIFPQNINELRQNIYRSLQQQILQDKLGHHDFDSVYEKAVNNW</sequence>
<dbReference type="AlphaFoldDB" id="A0A816BFZ0"/>
<dbReference type="SUPFAM" id="SSF52540">
    <property type="entry name" value="P-loop containing nucleoside triphosphate hydrolases"/>
    <property type="match status" value="1"/>
</dbReference>
<dbReference type="PANTHER" id="PTHR14819:SF25">
    <property type="entry name" value="CHROMOSOME UNDETERMINED SCAFFOLD_52, WHOLE GENOME SHOTGUN SEQUENCE"/>
    <property type="match status" value="1"/>
</dbReference>
<evidence type="ECO:0000313" key="2">
    <source>
        <dbReference type="EMBL" id="CAF1608741.1"/>
    </source>
</evidence>
<dbReference type="Gene3D" id="3.40.50.300">
    <property type="entry name" value="P-loop containing nucleotide triphosphate hydrolases"/>
    <property type="match status" value="1"/>
</dbReference>
<keyword evidence="3" id="KW-1185">Reference proteome</keyword>
<dbReference type="InterPro" id="IPR030383">
    <property type="entry name" value="G_VLIG_dom"/>
</dbReference>
<evidence type="ECO:0000313" key="3">
    <source>
        <dbReference type="Proteomes" id="UP000663828"/>
    </source>
</evidence>
<proteinExistence type="predicted"/>
<feature type="domain" description="VLIG-type G" evidence="1">
    <location>
        <begin position="742"/>
        <end position="864"/>
    </location>
</feature>
<accession>A0A816BFZ0</accession>
<organism evidence="2 3">
    <name type="scientific">Adineta ricciae</name>
    <name type="common">Rotifer</name>
    <dbReference type="NCBI Taxonomy" id="249248"/>
    <lineage>
        <taxon>Eukaryota</taxon>
        <taxon>Metazoa</taxon>
        <taxon>Spiralia</taxon>
        <taxon>Gnathifera</taxon>
        <taxon>Rotifera</taxon>
        <taxon>Eurotatoria</taxon>
        <taxon>Bdelloidea</taxon>
        <taxon>Adinetida</taxon>
        <taxon>Adinetidae</taxon>
        <taxon>Adineta</taxon>
    </lineage>
</organism>
<comment type="caution">
    <text evidence="2">The sequence shown here is derived from an EMBL/GenBank/DDBJ whole genome shotgun (WGS) entry which is preliminary data.</text>
</comment>
<feature type="non-terminal residue" evidence="2">
    <location>
        <position position="976"/>
    </location>
</feature>